<evidence type="ECO:0000313" key="10">
    <source>
        <dbReference type="EMBL" id="AGT30833.2"/>
    </source>
</evidence>
<evidence type="ECO:0000313" key="11">
    <source>
        <dbReference type="Proteomes" id="UP000015500"/>
    </source>
</evidence>
<dbReference type="PANTHER" id="PTHR23521">
    <property type="entry name" value="TRANSPORTER MFS SUPERFAMILY"/>
    <property type="match status" value="1"/>
</dbReference>
<keyword evidence="11" id="KW-1185">Reference proteome</keyword>
<dbReference type="InterPro" id="IPR047200">
    <property type="entry name" value="MFS_YcaD-like"/>
</dbReference>
<protein>
    <submittedName>
        <fullName evidence="10">MFS transporter</fullName>
    </submittedName>
</protein>
<comment type="subcellular location">
    <subcellularLocation>
        <location evidence="1">Cell membrane</location>
        <topology evidence="1">Multi-pass membrane protein</topology>
    </subcellularLocation>
</comment>
<dbReference type="SUPFAM" id="SSF103473">
    <property type="entry name" value="MFS general substrate transporter"/>
    <property type="match status" value="1"/>
</dbReference>
<feature type="transmembrane region" description="Helical" evidence="8">
    <location>
        <begin position="129"/>
        <end position="150"/>
    </location>
</feature>
<dbReference type="PROSITE" id="PS50850">
    <property type="entry name" value="MFS"/>
    <property type="match status" value="1"/>
</dbReference>
<feature type="transmembrane region" description="Helical" evidence="8">
    <location>
        <begin position="263"/>
        <end position="281"/>
    </location>
</feature>
<dbReference type="InterPro" id="IPR001958">
    <property type="entry name" value="Tet-R_TetA/multi-R_MdtG-like"/>
</dbReference>
<sequence length="379" mass="40308">MTMRFAILTAVVAISGLSQGMLLPLLAMLLDESGVSSTINGAHAAALYIGVLAISPFLEQPLGKYGYKPMIILGGFIVICSLALFPLFPSFSFWFILRFLIGVGDHMLHFATQTWITDFSLPTERGRRLSLYGLAFGLGFTAGPLLASLASINEALPFYLAALLSFVGWVAVFWLSNEKPKPFERSASAAGRWIGAWKHAWPALLLPLAYGFLEASIHSVFPLYALRKQMSAEQIAFILPFFSFGGIAFQLPLGALSDRFGRRAVITCALLVGVGCFLTALTVGASIVGLAACLFAAGMFTGSLFSLGIAYMTDLLPKALLPAGNLLCGMLYSLGSMVGPPLTGSAVDAATNTFFLAVSAVLLIPAVCLAGRREQKKAA</sequence>
<proteinExistence type="inferred from homology"/>
<dbReference type="InterPro" id="IPR020846">
    <property type="entry name" value="MFS_dom"/>
</dbReference>
<comment type="similarity">
    <text evidence="2">Belongs to the major facilitator superfamily. TCR/Tet family.</text>
</comment>
<feature type="transmembrane region" description="Helical" evidence="8">
    <location>
        <begin position="235"/>
        <end position="256"/>
    </location>
</feature>
<dbReference type="Gene3D" id="1.20.1250.20">
    <property type="entry name" value="MFS general substrate transporter like domains"/>
    <property type="match status" value="2"/>
</dbReference>
<dbReference type="PROSITE" id="PS00216">
    <property type="entry name" value="SUGAR_TRANSPORT_1"/>
    <property type="match status" value="1"/>
</dbReference>
<feature type="domain" description="Major facilitator superfamily (MFS) profile" evidence="9">
    <location>
        <begin position="4"/>
        <end position="377"/>
    </location>
</feature>
<dbReference type="Pfam" id="PF07690">
    <property type="entry name" value="MFS_1"/>
    <property type="match status" value="1"/>
</dbReference>
<dbReference type="Proteomes" id="UP000015500">
    <property type="component" value="Chromosome"/>
</dbReference>
<dbReference type="PANTHER" id="PTHR23521:SF2">
    <property type="entry name" value="TRANSPORTER MFS SUPERFAMILY"/>
    <property type="match status" value="1"/>
</dbReference>
<evidence type="ECO:0000256" key="6">
    <source>
        <dbReference type="ARBA" id="ARBA00022989"/>
    </source>
</evidence>
<accession>S5ZKI7</accession>
<gene>
    <name evidence="10" type="ORF">M493_02500</name>
</gene>
<keyword evidence="4" id="KW-1003">Cell membrane</keyword>
<dbReference type="AlphaFoldDB" id="S5ZKI7"/>
<feature type="transmembrane region" description="Helical" evidence="8">
    <location>
        <begin position="350"/>
        <end position="371"/>
    </location>
</feature>
<evidence type="ECO:0000256" key="2">
    <source>
        <dbReference type="ARBA" id="ARBA00007520"/>
    </source>
</evidence>
<dbReference type="InterPro" id="IPR036259">
    <property type="entry name" value="MFS_trans_sf"/>
</dbReference>
<keyword evidence="3" id="KW-0813">Transport</keyword>
<dbReference type="EMBL" id="CP006254">
    <property type="protein sequence ID" value="AGT30833.2"/>
    <property type="molecule type" value="Genomic_DNA"/>
</dbReference>
<evidence type="ECO:0000256" key="8">
    <source>
        <dbReference type="SAM" id="Phobius"/>
    </source>
</evidence>
<name>S5ZKI7_GEOG3</name>
<keyword evidence="7 8" id="KW-0472">Membrane</keyword>
<dbReference type="KEGG" id="gjf:M493_02500"/>
<evidence type="ECO:0000256" key="3">
    <source>
        <dbReference type="ARBA" id="ARBA00022448"/>
    </source>
</evidence>
<evidence type="ECO:0000256" key="4">
    <source>
        <dbReference type="ARBA" id="ARBA00022475"/>
    </source>
</evidence>
<dbReference type="STRING" id="1921421.M493_02500"/>
<dbReference type="CDD" id="cd17477">
    <property type="entry name" value="MFS_YcaD_like"/>
    <property type="match status" value="1"/>
</dbReference>
<feature type="transmembrane region" description="Helical" evidence="8">
    <location>
        <begin position="156"/>
        <end position="175"/>
    </location>
</feature>
<feature type="transmembrane region" description="Helical" evidence="8">
    <location>
        <begin position="39"/>
        <end position="58"/>
    </location>
</feature>
<dbReference type="PRINTS" id="PR01035">
    <property type="entry name" value="TCRTETA"/>
</dbReference>
<organism evidence="10 11">
    <name type="scientific">Geobacillus genomosp. 3</name>
    <dbReference type="NCBI Taxonomy" id="1921421"/>
    <lineage>
        <taxon>Bacteria</taxon>
        <taxon>Bacillati</taxon>
        <taxon>Bacillota</taxon>
        <taxon>Bacilli</taxon>
        <taxon>Bacillales</taxon>
        <taxon>Anoxybacillaceae</taxon>
        <taxon>Geobacillus</taxon>
    </lineage>
</organism>
<keyword evidence="6 8" id="KW-1133">Transmembrane helix</keyword>
<reference evidence="10 11" key="1">
    <citation type="journal article" date="2014" name="Genome Announc.">
        <title>Complete Genome Sequence of the Thermophilic Polychlorinated Biphenyl Degrader Geobacillus sp. Strain JF8 (NBRC 109937).</title>
        <authorList>
            <person name="Shintani M."/>
            <person name="Ohtsubo Y."/>
            <person name="Fukuda K."/>
            <person name="Hosoyama A."/>
            <person name="Ohji S."/>
            <person name="Yamazoe A."/>
            <person name="Fujita N."/>
            <person name="Nagata Y."/>
            <person name="Tsuda M."/>
            <person name="Hatta T."/>
            <person name="Kimbara K."/>
        </authorList>
    </citation>
    <scope>NUCLEOTIDE SEQUENCE [LARGE SCALE GENOMIC DNA]</scope>
    <source>
        <strain evidence="10 11">JF8</strain>
    </source>
</reference>
<feature type="transmembrane region" description="Helical" evidence="8">
    <location>
        <begin position="70"/>
        <end position="88"/>
    </location>
</feature>
<feature type="transmembrane region" description="Helical" evidence="8">
    <location>
        <begin position="287"/>
        <end position="312"/>
    </location>
</feature>
<feature type="transmembrane region" description="Helical" evidence="8">
    <location>
        <begin position="196"/>
        <end position="215"/>
    </location>
</feature>
<dbReference type="HOGENOM" id="CLU_035018_0_0_9"/>
<evidence type="ECO:0000259" key="9">
    <source>
        <dbReference type="PROSITE" id="PS50850"/>
    </source>
</evidence>
<dbReference type="GO" id="GO:0005886">
    <property type="term" value="C:plasma membrane"/>
    <property type="evidence" value="ECO:0007669"/>
    <property type="project" value="UniProtKB-SubCell"/>
</dbReference>
<dbReference type="InterPro" id="IPR011701">
    <property type="entry name" value="MFS"/>
</dbReference>
<feature type="transmembrane region" description="Helical" evidence="8">
    <location>
        <begin position="94"/>
        <end position="117"/>
    </location>
</feature>
<keyword evidence="5 8" id="KW-0812">Transmembrane</keyword>
<dbReference type="GO" id="GO:0022857">
    <property type="term" value="F:transmembrane transporter activity"/>
    <property type="evidence" value="ECO:0007669"/>
    <property type="project" value="InterPro"/>
</dbReference>
<feature type="transmembrane region" description="Helical" evidence="8">
    <location>
        <begin position="319"/>
        <end position="338"/>
    </location>
</feature>
<evidence type="ECO:0000256" key="7">
    <source>
        <dbReference type="ARBA" id="ARBA00023136"/>
    </source>
</evidence>
<evidence type="ECO:0000256" key="1">
    <source>
        <dbReference type="ARBA" id="ARBA00004651"/>
    </source>
</evidence>
<evidence type="ECO:0000256" key="5">
    <source>
        <dbReference type="ARBA" id="ARBA00022692"/>
    </source>
</evidence>
<dbReference type="InterPro" id="IPR005829">
    <property type="entry name" value="Sugar_transporter_CS"/>
</dbReference>